<dbReference type="Gene3D" id="3.40.190.10">
    <property type="entry name" value="Periplasmic binding protein-like II"/>
    <property type="match status" value="2"/>
</dbReference>
<dbReference type="PANTHER" id="PTHR30429:SF0">
    <property type="entry name" value="METHIONINE-BINDING LIPOPROTEIN METQ"/>
    <property type="match status" value="1"/>
</dbReference>
<sequence>MRRTIAALIAATVVLGLAACGSDTDETGTSTPADAALKVGVSPVPHGEILAYVRDNLAEQAGLKLEIVEFTDYVQPNSALADGQLDANYFQHIPYLDEEKAAKGYKFTALEPVHIEPLGVYSKKVTNLADLPAKGVVAIPNDPSNSGRALNLLARNGVITLRDGAGVKATQRDIVDNPKQLEFRELEAAQLPRSLEDTAASIINGNYAIETGFTPATDALALESGEDNPYANLIVVRDGGESDPRVQKLEELLHSAEVKKFVEDKYKGSVLAAF</sequence>
<keyword evidence="5 6" id="KW-0449">Lipoprotein</keyword>
<name>A0ABY7ZK79_9ACTN</name>
<keyword evidence="3" id="KW-0472">Membrane</keyword>
<evidence type="ECO:0000256" key="6">
    <source>
        <dbReference type="PIRNR" id="PIRNR002854"/>
    </source>
</evidence>
<dbReference type="InterPro" id="IPR004872">
    <property type="entry name" value="Lipoprotein_NlpA"/>
</dbReference>
<feature type="signal peptide" evidence="7">
    <location>
        <begin position="1"/>
        <end position="18"/>
    </location>
</feature>
<keyword evidence="2 7" id="KW-0732">Signal</keyword>
<proteinExistence type="inferred from homology"/>
<dbReference type="SUPFAM" id="SSF53850">
    <property type="entry name" value="Periplasmic binding protein-like II"/>
    <property type="match status" value="1"/>
</dbReference>
<evidence type="ECO:0000256" key="4">
    <source>
        <dbReference type="ARBA" id="ARBA00023139"/>
    </source>
</evidence>
<keyword evidence="4" id="KW-0564">Palmitate</keyword>
<comment type="subcellular location">
    <subcellularLocation>
        <location evidence="1">Membrane</location>
        <topology evidence="1">Lipid-anchor</topology>
    </subcellularLocation>
</comment>
<keyword evidence="9" id="KW-1185">Reference proteome</keyword>
<dbReference type="CDD" id="cd13597">
    <property type="entry name" value="PBP2_lipoprotein_Tp32"/>
    <property type="match status" value="1"/>
</dbReference>
<evidence type="ECO:0000256" key="1">
    <source>
        <dbReference type="ARBA" id="ARBA00004635"/>
    </source>
</evidence>
<dbReference type="EMBL" id="CP118615">
    <property type="protein sequence ID" value="WDZ82692.1"/>
    <property type="molecule type" value="Genomic_DNA"/>
</dbReference>
<protein>
    <recommendedName>
        <fullName evidence="6">Lipoprotein</fullName>
    </recommendedName>
</protein>
<organism evidence="8 9">
    <name type="scientific">Micromonospora cathayae</name>
    <dbReference type="NCBI Taxonomy" id="3028804"/>
    <lineage>
        <taxon>Bacteria</taxon>
        <taxon>Bacillati</taxon>
        <taxon>Actinomycetota</taxon>
        <taxon>Actinomycetes</taxon>
        <taxon>Micromonosporales</taxon>
        <taxon>Micromonosporaceae</taxon>
        <taxon>Micromonospora</taxon>
    </lineage>
</organism>
<evidence type="ECO:0000256" key="3">
    <source>
        <dbReference type="ARBA" id="ARBA00023136"/>
    </source>
</evidence>
<feature type="chain" id="PRO_5047116341" description="Lipoprotein" evidence="7">
    <location>
        <begin position="19"/>
        <end position="274"/>
    </location>
</feature>
<dbReference type="RefSeq" id="WP_275028994.1">
    <property type="nucleotide sequence ID" value="NZ_CP118615.1"/>
</dbReference>
<dbReference type="Proteomes" id="UP001219605">
    <property type="component" value="Chromosome"/>
</dbReference>
<dbReference type="PIRSF" id="PIRSF002854">
    <property type="entry name" value="MetQ"/>
    <property type="match status" value="1"/>
</dbReference>
<evidence type="ECO:0000313" key="8">
    <source>
        <dbReference type="EMBL" id="WDZ82692.1"/>
    </source>
</evidence>
<accession>A0ABY7ZK79</accession>
<evidence type="ECO:0000256" key="5">
    <source>
        <dbReference type="ARBA" id="ARBA00023288"/>
    </source>
</evidence>
<reference evidence="8 9" key="1">
    <citation type="submission" date="2023-02" db="EMBL/GenBank/DDBJ databases">
        <authorList>
            <person name="Mo P."/>
        </authorList>
    </citation>
    <scope>NUCLEOTIDE SEQUENCE [LARGE SCALE GENOMIC DNA]</scope>
    <source>
        <strain evidence="8 9">HUAS 3</strain>
    </source>
</reference>
<dbReference type="PANTHER" id="PTHR30429">
    <property type="entry name" value="D-METHIONINE-BINDING LIPOPROTEIN METQ"/>
    <property type="match status" value="1"/>
</dbReference>
<evidence type="ECO:0000313" key="9">
    <source>
        <dbReference type="Proteomes" id="UP001219605"/>
    </source>
</evidence>
<evidence type="ECO:0000256" key="2">
    <source>
        <dbReference type="ARBA" id="ARBA00022729"/>
    </source>
</evidence>
<dbReference type="Pfam" id="PF03180">
    <property type="entry name" value="Lipoprotein_9"/>
    <property type="match status" value="1"/>
</dbReference>
<gene>
    <name evidence="8" type="ORF">PVK37_19700</name>
</gene>
<dbReference type="PROSITE" id="PS51257">
    <property type="entry name" value="PROKAR_LIPOPROTEIN"/>
    <property type="match status" value="1"/>
</dbReference>
<comment type="similarity">
    <text evidence="6">Belongs to the nlpA lipoprotein family.</text>
</comment>
<evidence type="ECO:0000256" key="7">
    <source>
        <dbReference type="SAM" id="SignalP"/>
    </source>
</evidence>